<dbReference type="Proteomes" id="UP000032180">
    <property type="component" value="Chromosome 9"/>
</dbReference>
<feature type="region of interest" description="Disordered" evidence="1">
    <location>
        <begin position="63"/>
        <end position="157"/>
    </location>
</feature>
<evidence type="ECO:0000313" key="3">
    <source>
        <dbReference type="Proteomes" id="UP000032180"/>
    </source>
</evidence>
<name>A0A0D9XFU4_9ORYZ</name>
<keyword evidence="3" id="KW-1185">Reference proteome</keyword>
<dbReference type="Gramene" id="LPERR09G12990.4">
    <property type="protein sequence ID" value="LPERR09G12990.4"/>
    <property type="gene ID" value="LPERR09G12990"/>
</dbReference>
<reference evidence="2" key="3">
    <citation type="submission" date="2015-04" db="UniProtKB">
        <authorList>
            <consortium name="EnsemblPlants"/>
        </authorList>
    </citation>
    <scope>IDENTIFICATION</scope>
</reference>
<sequence>MKTEEYAICTFWEAEFNLPSDLKPPNLREISNSRTFLPPSNRFRRQSRAYTSFLGISSATAAAAASSSSPPPLPPAARRRALASQTPSPDAAPRNVRLSLAIRQISGGSSLRSTSATQLSGKSPSAVSPPPLAADEATLPITRRRKQSSNRRSSQQQ</sequence>
<evidence type="ECO:0000256" key="1">
    <source>
        <dbReference type="SAM" id="MobiDB-lite"/>
    </source>
</evidence>
<reference evidence="2 3" key="1">
    <citation type="submission" date="2012-08" db="EMBL/GenBank/DDBJ databases">
        <title>Oryza genome evolution.</title>
        <authorList>
            <person name="Wing R.A."/>
        </authorList>
    </citation>
    <scope>NUCLEOTIDE SEQUENCE</scope>
</reference>
<feature type="compositionally biased region" description="Polar residues" evidence="1">
    <location>
        <begin position="106"/>
        <end position="122"/>
    </location>
</feature>
<reference evidence="3" key="2">
    <citation type="submission" date="2013-12" db="EMBL/GenBank/DDBJ databases">
        <authorList>
            <person name="Yu Y."/>
            <person name="Lee S."/>
            <person name="de Baynast K."/>
            <person name="Wissotski M."/>
            <person name="Liu L."/>
            <person name="Talag J."/>
            <person name="Goicoechea J."/>
            <person name="Angelova A."/>
            <person name="Jetty R."/>
            <person name="Kudrna D."/>
            <person name="Golser W."/>
            <person name="Rivera L."/>
            <person name="Zhang J."/>
            <person name="Wing R."/>
        </authorList>
    </citation>
    <scope>NUCLEOTIDE SEQUENCE</scope>
</reference>
<accession>A0A0D9XFU4</accession>
<evidence type="ECO:0000313" key="2">
    <source>
        <dbReference type="EnsemblPlants" id="LPERR09G12990.4"/>
    </source>
</evidence>
<proteinExistence type="predicted"/>
<protein>
    <submittedName>
        <fullName evidence="2">Uncharacterized protein</fullName>
    </submittedName>
</protein>
<organism evidence="2 3">
    <name type="scientific">Leersia perrieri</name>
    <dbReference type="NCBI Taxonomy" id="77586"/>
    <lineage>
        <taxon>Eukaryota</taxon>
        <taxon>Viridiplantae</taxon>
        <taxon>Streptophyta</taxon>
        <taxon>Embryophyta</taxon>
        <taxon>Tracheophyta</taxon>
        <taxon>Spermatophyta</taxon>
        <taxon>Magnoliopsida</taxon>
        <taxon>Liliopsida</taxon>
        <taxon>Poales</taxon>
        <taxon>Poaceae</taxon>
        <taxon>BOP clade</taxon>
        <taxon>Oryzoideae</taxon>
        <taxon>Oryzeae</taxon>
        <taxon>Oryzinae</taxon>
        <taxon>Leersia</taxon>
    </lineage>
</organism>
<dbReference type="EnsemblPlants" id="LPERR09G12990.4">
    <property type="protein sequence ID" value="LPERR09G12990.4"/>
    <property type="gene ID" value="LPERR09G12990"/>
</dbReference>
<dbReference type="AlphaFoldDB" id="A0A0D9XFU4"/>
<dbReference type="HOGENOM" id="CLU_1680468_0_0_1"/>